<keyword evidence="3" id="KW-1185">Reference proteome</keyword>
<feature type="transmembrane region" description="Helical" evidence="1">
    <location>
        <begin position="194"/>
        <end position="212"/>
    </location>
</feature>
<feature type="transmembrane region" description="Helical" evidence="1">
    <location>
        <begin position="98"/>
        <end position="119"/>
    </location>
</feature>
<proteinExistence type="predicted"/>
<keyword evidence="1" id="KW-1133">Transmembrane helix</keyword>
<feature type="transmembrane region" description="Helical" evidence="1">
    <location>
        <begin position="28"/>
        <end position="47"/>
    </location>
</feature>
<dbReference type="PANTHER" id="PTHR31735">
    <property type="entry name" value="VACUOLAR MEMBRANE PROTEIN YPL162C"/>
    <property type="match status" value="1"/>
</dbReference>
<organism evidence="2 3">
    <name type="scientific">Jimgerdemannia flammicorona</name>
    <dbReference type="NCBI Taxonomy" id="994334"/>
    <lineage>
        <taxon>Eukaryota</taxon>
        <taxon>Fungi</taxon>
        <taxon>Fungi incertae sedis</taxon>
        <taxon>Mucoromycota</taxon>
        <taxon>Mucoromycotina</taxon>
        <taxon>Endogonomycetes</taxon>
        <taxon>Endogonales</taxon>
        <taxon>Endogonaceae</taxon>
        <taxon>Jimgerdemannia</taxon>
    </lineage>
</organism>
<dbReference type="PANTHER" id="PTHR31735:SF1">
    <property type="entry name" value="VACUOLAR MEMBRANE PROTEIN YPL162C"/>
    <property type="match status" value="1"/>
</dbReference>
<comment type="caution">
    <text evidence="2">The sequence shown here is derived from an EMBL/GenBank/DDBJ whole genome shotgun (WGS) entry which is preliminary data.</text>
</comment>
<dbReference type="Proteomes" id="UP000268093">
    <property type="component" value="Unassembled WGS sequence"/>
</dbReference>
<feature type="transmembrane region" description="Helical" evidence="1">
    <location>
        <begin position="155"/>
        <end position="174"/>
    </location>
</feature>
<keyword evidence="1" id="KW-0472">Membrane</keyword>
<dbReference type="EMBL" id="RBNI01004028">
    <property type="protein sequence ID" value="RUP47855.1"/>
    <property type="molecule type" value="Genomic_DNA"/>
</dbReference>
<dbReference type="AlphaFoldDB" id="A0A433DAG3"/>
<dbReference type="Pfam" id="PF12400">
    <property type="entry name" value="STIMATE"/>
    <property type="match status" value="1"/>
</dbReference>
<name>A0A433DAG3_9FUNG</name>
<keyword evidence="1" id="KW-0812">Transmembrane</keyword>
<sequence length="239" mass="27109">MNFDSMLLPRAPDGDGEPEQSGCKLLDSFAIVIQLCLVTAAFSSLIYKRSRERPQRPVLIWGFDVSKQLFGGIVIHSLNLIVSYISGSVEGDPTNLCVWYFLNIFVDTTIGVLILWGFLHGIEVLVLRLGVTGVKSGEYGDPPLLFQIARWSKQLAIYISSLTLMKGVVVLIFRMCPWLFDFGTWVLSWTMGDYRLQVVFVMLMYPFGWNDGMFGLRRRFEREDVGENVCGLLCMIRNV</sequence>
<evidence type="ECO:0000313" key="2">
    <source>
        <dbReference type="EMBL" id="RUP47855.1"/>
    </source>
</evidence>
<evidence type="ECO:0000313" key="3">
    <source>
        <dbReference type="Proteomes" id="UP000268093"/>
    </source>
</evidence>
<dbReference type="OrthoDB" id="431202at2759"/>
<gene>
    <name evidence="2" type="ORF">BC936DRAFT_145262</name>
</gene>
<evidence type="ECO:0000256" key="1">
    <source>
        <dbReference type="SAM" id="Phobius"/>
    </source>
</evidence>
<reference evidence="2 3" key="1">
    <citation type="journal article" date="2018" name="New Phytol.">
        <title>Phylogenomics of Endogonaceae and evolution of mycorrhizas within Mucoromycota.</title>
        <authorList>
            <person name="Chang Y."/>
            <person name="Desiro A."/>
            <person name="Na H."/>
            <person name="Sandor L."/>
            <person name="Lipzen A."/>
            <person name="Clum A."/>
            <person name="Barry K."/>
            <person name="Grigoriev I.V."/>
            <person name="Martin F.M."/>
            <person name="Stajich J.E."/>
            <person name="Smith M.E."/>
            <person name="Bonito G."/>
            <person name="Spatafora J.W."/>
        </authorList>
    </citation>
    <scope>NUCLEOTIDE SEQUENCE [LARGE SCALE GENOMIC DNA]</scope>
    <source>
        <strain evidence="2 3">GMNB39</strain>
    </source>
</reference>
<feature type="transmembrane region" description="Helical" evidence="1">
    <location>
        <begin position="68"/>
        <end position="86"/>
    </location>
</feature>
<dbReference type="InterPro" id="IPR022127">
    <property type="entry name" value="STIMATE/YPL162C"/>
</dbReference>
<protein>
    <submittedName>
        <fullName evidence="2">Vaculolar membrane protein-domain-containing protein</fullName>
    </submittedName>
</protein>
<dbReference type="GO" id="GO:0016020">
    <property type="term" value="C:membrane"/>
    <property type="evidence" value="ECO:0007669"/>
    <property type="project" value="TreeGrafter"/>
</dbReference>
<accession>A0A433DAG3</accession>